<accession>A0A5S9Q7F8</accession>
<keyword evidence="5" id="KW-1185">Reference proteome</keyword>
<protein>
    <submittedName>
        <fullName evidence="4">Uncharacterized protein</fullName>
    </submittedName>
</protein>
<evidence type="ECO:0000313" key="3">
    <source>
        <dbReference type="EMBL" id="CAA0112827.1"/>
    </source>
</evidence>
<sequence length="219" mass="23514">MSNLSVAGFLLLVIGVSSFSVASAQTLEDFSGYDWGNHEDLGESVDVGLLTLSVDAGGSLKAVTKPHGIQMGYRKDAVTKKLTIAGPAEKRLNIHSLDATDLAMMVNPQVTVTGYRDDTIIAEQTMGPLWDEATRSGIAVMLSGFTNLTHVEIVSAGVDEDDSDIYFFLDMIEYEVTDVPVPPAPPKPAPPKFGGWPLTMLVTLCLLAVARRWRACSLA</sequence>
<name>A0A5S9Q7F8_9GAMM</name>
<organism evidence="4 5">
    <name type="scientific">BD1-7 clade bacterium</name>
    <dbReference type="NCBI Taxonomy" id="2029982"/>
    <lineage>
        <taxon>Bacteria</taxon>
        <taxon>Pseudomonadati</taxon>
        <taxon>Pseudomonadota</taxon>
        <taxon>Gammaproteobacteria</taxon>
        <taxon>Cellvibrionales</taxon>
        <taxon>Spongiibacteraceae</taxon>
        <taxon>BD1-7 clade</taxon>
    </lineage>
</organism>
<feature type="chain" id="PRO_5036150521" evidence="2">
    <location>
        <begin position="23"/>
        <end position="219"/>
    </location>
</feature>
<keyword evidence="1" id="KW-0472">Membrane</keyword>
<evidence type="ECO:0000313" key="5">
    <source>
        <dbReference type="Proteomes" id="UP000441399"/>
    </source>
</evidence>
<dbReference type="Proteomes" id="UP000441399">
    <property type="component" value="Unassembled WGS sequence"/>
</dbReference>
<evidence type="ECO:0000256" key="1">
    <source>
        <dbReference type="SAM" id="Phobius"/>
    </source>
</evidence>
<evidence type="ECO:0000256" key="2">
    <source>
        <dbReference type="SAM" id="SignalP"/>
    </source>
</evidence>
<feature type="transmembrane region" description="Helical" evidence="1">
    <location>
        <begin position="193"/>
        <end position="210"/>
    </location>
</feature>
<evidence type="ECO:0000313" key="4">
    <source>
        <dbReference type="EMBL" id="CAA0113071.1"/>
    </source>
</evidence>
<feature type="signal peptide" evidence="2">
    <location>
        <begin position="1"/>
        <end position="22"/>
    </location>
</feature>
<reference evidence="4 5" key="1">
    <citation type="submission" date="2019-11" db="EMBL/GenBank/DDBJ databases">
        <authorList>
            <person name="Holert J."/>
        </authorList>
    </citation>
    <scope>NUCLEOTIDE SEQUENCE [LARGE SCALE GENOMIC DNA]</scope>
    <source>
        <strain evidence="4">SB11_3</strain>
    </source>
</reference>
<dbReference type="EMBL" id="CACSIO010000015">
    <property type="protein sequence ID" value="CAA0113071.1"/>
    <property type="molecule type" value="Genomic_DNA"/>
</dbReference>
<gene>
    <name evidence="3" type="ORF">OPDIPICF_04663</name>
    <name evidence="4" type="ORF">OPDIPICF_04684</name>
</gene>
<keyword evidence="1" id="KW-1133">Transmembrane helix</keyword>
<dbReference type="AlphaFoldDB" id="A0A5S9Q7F8"/>
<proteinExistence type="predicted"/>
<dbReference type="EMBL" id="CACSIO010000014">
    <property type="protein sequence ID" value="CAA0112827.1"/>
    <property type="molecule type" value="Genomic_DNA"/>
</dbReference>
<keyword evidence="2" id="KW-0732">Signal</keyword>
<keyword evidence="1" id="KW-0812">Transmembrane</keyword>